<dbReference type="AlphaFoldDB" id="A0A414PGL2"/>
<dbReference type="Proteomes" id="UP000441330">
    <property type="component" value="Unassembled WGS sequence"/>
</dbReference>
<evidence type="ECO:0000313" key="4">
    <source>
        <dbReference type="Proteomes" id="UP000285773"/>
    </source>
</evidence>
<evidence type="ECO:0000313" key="3">
    <source>
        <dbReference type="EMBL" id="RHC94356.1"/>
    </source>
</evidence>
<name>A0A414PGL2_STRPA</name>
<protein>
    <recommendedName>
        <fullName evidence="6">GGDEF domain-containing protein</fullName>
    </recommendedName>
</protein>
<keyword evidence="1" id="KW-0472">Membrane</keyword>
<evidence type="ECO:0000313" key="5">
    <source>
        <dbReference type="Proteomes" id="UP000441330"/>
    </source>
</evidence>
<organism evidence="3 4">
    <name type="scientific">Streptococcus parasanguinis</name>
    <dbReference type="NCBI Taxonomy" id="1318"/>
    <lineage>
        <taxon>Bacteria</taxon>
        <taxon>Bacillati</taxon>
        <taxon>Bacillota</taxon>
        <taxon>Bacilli</taxon>
        <taxon>Lactobacillales</taxon>
        <taxon>Streptococcaceae</taxon>
        <taxon>Streptococcus</taxon>
    </lineage>
</organism>
<keyword evidence="1" id="KW-0812">Transmembrane</keyword>
<sequence>MKKTEKLSRWLLILIVFEVLLLLYCLFFAREILIEEGLFFVLGLFSAIVLSDLLLTWTILLSFALGIVFLVAGVVYIPFHQALLLLFSFPILIGILTRIRYHLFKEIAKVKDQEPEAYADYRNRIASYGGQTNDTIQALLIHWSHEELFFQLQPREYNRTLNQINYLLTHHLKPNESLYYVSDGNFLILSSDSERDLKSDYMTVLKPQLEGLVFQGEDGVQGIQFQSGFLVVDQSNRTKYHRYKEMIRYLKRQLETDIIVEY</sequence>
<dbReference type="EMBL" id="WMZJ01000003">
    <property type="protein sequence ID" value="MTS54185.1"/>
    <property type="molecule type" value="Genomic_DNA"/>
</dbReference>
<dbReference type="EMBL" id="QSIO01000003">
    <property type="protein sequence ID" value="RHC94356.1"/>
    <property type="molecule type" value="Genomic_DNA"/>
</dbReference>
<reference evidence="2 5" key="2">
    <citation type="journal article" date="2019" name="Nat. Med.">
        <title>A library of human gut bacterial isolates paired with longitudinal multiomics data enables mechanistic microbiome research.</title>
        <authorList>
            <person name="Poyet M."/>
            <person name="Groussin M."/>
            <person name="Gibbons S.M."/>
            <person name="Avila-Pacheco J."/>
            <person name="Jiang X."/>
            <person name="Kearney S.M."/>
            <person name="Perrotta A.R."/>
            <person name="Berdy B."/>
            <person name="Zhao S."/>
            <person name="Lieberman T.D."/>
            <person name="Swanson P.K."/>
            <person name="Smith M."/>
            <person name="Roesemann S."/>
            <person name="Alexander J.E."/>
            <person name="Rich S.A."/>
            <person name="Livny J."/>
            <person name="Vlamakis H."/>
            <person name="Clish C."/>
            <person name="Bullock K."/>
            <person name="Deik A."/>
            <person name="Scott J."/>
            <person name="Pierce K.A."/>
            <person name="Xavier R.J."/>
            <person name="Alm E.J."/>
        </authorList>
    </citation>
    <scope>NUCLEOTIDE SEQUENCE [LARGE SCALE GENOMIC DNA]</scope>
    <source>
        <strain evidence="2 5">BIOML-A1</strain>
    </source>
</reference>
<feature type="transmembrane region" description="Helical" evidence="1">
    <location>
        <begin position="7"/>
        <end position="26"/>
    </location>
</feature>
<feature type="transmembrane region" description="Helical" evidence="1">
    <location>
        <begin position="57"/>
        <end position="77"/>
    </location>
</feature>
<dbReference type="RefSeq" id="WP_023919656.1">
    <property type="nucleotide sequence ID" value="NZ_CAXSMM010000003.1"/>
</dbReference>
<proteinExistence type="predicted"/>
<reference evidence="3 4" key="1">
    <citation type="submission" date="2018-08" db="EMBL/GenBank/DDBJ databases">
        <title>A genome reference for cultivated species of the human gut microbiota.</title>
        <authorList>
            <person name="Zou Y."/>
            <person name="Xue W."/>
            <person name="Luo G."/>
        </authorList>
    </citation>
    <scope>NUCLEOTIDE SEQUENCE [LARGE SCALE GENOMIC DNA]</scope>
    <source>
        <strain evidence="3 4">AM33-3BH</strain>
    </source>
</reference>
<comment type="caution">
    <text evidence="3">The sequence shown here is derived from an EMBL/GenBank/DDBJ whole genome shotgun (WGS) entry which is preliminary data.</text>
</comment>
<feature type="transmembrane region" description="Helical" evidence="1">
    <location>
        <begin position="83"/>
        <end position="101"/>
    </location>
</feature>
<dbReference type="Proteomes" id="UP000285773">
    <property type="component" value="Unassembled WGS sequence"/>
</dbReference>
<keyword evidence="1" id="KW-1133">Transmembrane helix</keyword>
<evidence type="ECO:0008006" key="6">
    <source>
        <dbReference type="Google" id="ProtNLM"/>
    </source>
</evidence>
<accession>A0A414PGL2</accession>
<evidence type="ECO:0000256" key="1">
    <source>
        <dbReference type="SAM" id="Phobius"/>
    </source>
</evidence>
<gene>
    <name evidence="3" type="ORF">DW820_08525</name>
    <name evidence="2" type="ORF">GMC94_04715</name>
</gene>
<evidence type="ECO:0000313" key="2">
    <source>
        <dbReference type="EMBL" id="MTS54185.1"/>
    </source>
</evidence>